<proteinExistence type="predicted"/>
<sequence>MRCDATMNTLHILLAVFYVGVPSKGAPITGPDNPITTLSGNVHQKLTTPTSDLSQQAVDWESPLLAARAPSSSDIGTATVPTFSRHDINLTEHPMSRALIQTMVPSSQTLNKGQAKKDKVKVSSGDTVFTGVTRDNENLGSVQGLNDRDGDTRSSGDRLNKKPSRDKNGVAEENDYVAEIGNDINNLSLTQMKLILEELGQQQQQLKSEVQDSLGMGMMCCLVG</sequence>
<protein>
    <submittedName>
        <fullName evidence="3">Uncharacterized protein</fullName>
    </submittedName>
</protein>
<keyword evidence="2" id="KW-0732">Signal</keyword>
<evidence type="ECO:0000313" key="3">
    <source>
        <dbReference type="EMBL" id="CAL1536746.1"/>
    </source>
</evidence>
<dbReference type="AlphaFoldDB" id="A0AAV2HUY5"/>
<feature type="signal peptide" evidence="2">
    <location>
        <begin position="1"/>
        <end position="25"/>
    </location>
</feature>
<accession>A0AAV2HUY5</accession>
<comment type="caution">
    <text evidence="3">The sequence shown here is derived from an EMBL/GenBank/DDBJ whole genome shotgun (WGS) entry which is preliminary data.</text>
</comment>
<evidence type="ECO:0000313" key="4">
    <source>
        <dbReference type="Proteomes" id="UP001497497"/>
    </source>
</evidence>
<feature type="compositionally biased region" description="Basic and acidic residues" evidence="1">
    <location>
        <begin position="146"/>
        <end position="170"/>
    </location>
</feature>
<dbReference type="Proteomes" id="UP001497497">
    <property type="component" value="Unassembled WGS sequence"/>
</dbReference>
<reference evidence="3 4" key="1">
    <citation type="submission" date="2024-04" db="EMBL/GenBank/DDBJ databases">
        <authorList>
            <consortium name="Genoscope - CEA"/>
            <person name="William W."/>
        </authorList>
    </citation>
    <scope>NUCLEOTIDE SEQUENCE [LARGE SCALE GENOMIC DNA]</scope>
</reference>
<evidence type="ECO:0000256" key="2">
    <source>
        <dbReference type="SAM" id="SignalP"/>
    </source>
</evidence>
<feature type="region of interest" description="Disordered" evidence="1">
    <location>
        <begin position="129"/>
        <end position="171"/>
    </location>
</feature>
<keyword evidence="4" id="KW-1185">Reference proteome</keyword>
<dbReference type="EMBL" id="CAXITT010000237">
    <property type="protein sequence ID" value="CAL1536746.1"/>
    <property type="molecule type" value="Genomic_DNA"/>
</dbReference>
<organism evidence="3 4">
    <name type="scientific">Lymnaea stagnalis</name>
    <name type="common">Great pond snail</name>
    <name type="synonym">Helix stagnalis</name>
    <dbReference type="NCBI Taxonomy" id="6523"/>
    <lineage>
        <taxon>Eukaryota</taxon>
        <taxon>Metazoa</taxon>
        <taxon>Spiralia</taxon>
        <taxon>Lophotrochozoa</taxon>
        <taxon>Mollusca</taxon>
        <taxon>Gastropoda</taxon>
        <taxon>Heterobranchia</taxon>
        <taxon>Euthyneura</taxon>
        <taxon>Panpulmonata</taxon>
        <taxon>Hygrophila</taxon>
        <taxon>Lymnaeoidea</taxon>
        <taxon>Lymnaeidae</taxon>
        <taxon>Lymnaea</taxon>
    </lineage>
</organism>
<feature type="chain" id="PRO_5043595434" evidence="2">
    <location>
        <begin position="26"/>
        <end position="224"/>
    </location>
</feature>
<name>A0AAV2HUY5_LYMST</name>
<gene>
    <name evidence="3" type="ORF">GSLYS_00010659001</name>
</gene>
<evidence type="ECO:0000256" key="1">
    <source>
        <dbReference type="SAM" id="MobiDB-lite"/>
    </source>
</evidence>